<keyword evidence="3" id="KW-1185">Reference proteome</keyword>
<dbReference type="OrthoDB" id="9803379at2"/>
<dbReference type="CDD" id="cd00093">
    <property type="entry name" value="HTH_XRE"/>
    <property type="match status" value="1"/>
</dbReference>
<dbReference type="SMART" id="SM00530">
    <property type="entry name" value="HTH_XRE"/>
    <property type="match status" value="1"/>
</dbReference>
<dbReference type="EMBL" id="SLVJ01000025">
    <property type="protein sequence ID" value="TCM62283.1"/>
    <property type="molecule type" value="Genomic_DNA"/>
</dbReference>
<feature type="domain" description="HTH cro/C1-type" evidence="1">
    <location>
        <begin position="8"/>
        <end position="41"/>
    </location>
</feature>
<reference evidence="2 3" key="1">
    <citation type="submission" date="2019-03" db="EMBL/GenBank/DDBJ databases">
        <title>Genomic analyses of the natural microbiome of Caenorhabditis elegans.</title>
        <authorList>
            <person name="Samuel B."/>
        </authorList>
    </citation>
    <scope>NUCLEOTIDE SEQUENCE [LARGE SCALE GENOMIC DNA]</scope>
    <source>
        <strain evidence="2 3">JUb89</strain>
    </source>
</reference>
<sequence length="73" mass="8275">MDVLQQWLIAQRQEKGFTQQQLAESLGKSVDYVEQVEQGQYVLEITEYLHYCLALDADPCIGISLIDLALSKS</sequence>
<dbReference type="PROSITE" id="PS50943">
    <property type="entry name" value="HTH_CROC1"/>
    <property type="match status" value="1"/>
</dbReference>
<dbReference type="SUPFAM" id="SSF47413">
    <property type="entry name" value="lambda repressor-like DNA-binding domains"/>
    <property type="match status" value="1"/>
</dbReference>
<dbReference type="InterPro" id="IPR001387">
    <property type="entry name" value="Cro/C1-type_HTH"/>
</dbReference>
<dbReference type="Gene3D" id="1.10.260.40">
    <property type="entry name" value="lambda repressor-like DNA-binding domains"/>
    <property type="match status" value="1"/>
</dbReference>
<name>A0A4R1XRI9_ACICA</name>
<dbReference type="Pfam" id="PF13560">
    <property type="entry name" value="HTH_31"/>
    <property type="match status" value="1"/>
</dbReference>
<dbReference type="Proteomes" id="UP000294963">
    <property type="component" value="Unassembled WGS sequence"/>
</dbReference>
<gene>
    <name evidence="2" type="ORF">EC844_12510</name>
</gene>
<protein>
    <submittedName>
        <fullName evidence="2">Helix-turn-helix protein</fullName>
    </submittedName>
</protein>
<dbReference type="InterPro" id="IPR010982">
    <property type="entry name" value="Lambda_DNA-bd_dom_sf"/>
</dbReference>
<evidence type="ECO:0000313" key="2">
    <source>
        <dbReference type="EMBL" id="TCM62283.1"/>
    </source>
</evidence>
<proteinExistence type="predicted"/>
<dbReference type="AlphaFoldDB" id="A0A4R1XRI9"/>
<accession>A0A4R1XRI9</accession>
<evidence type="ECO:0000259" key="1">
    <source>
        <dbReference type="PROSITE" id="PS50943"/>
    </source>
</evidence>
<comment type="caution">
    <text evidence="2">The sequence shown here is derived from an EMBL/GenBank/DDBJ whole genome shotgun (WGS) entry which is preliminary data.</text>
</comment>
<dbReference type="GO" id="GO:0003677">
    <property type="term" value="F:DNA binding"/>
    <property type="evidence" value="ECO:0007669"/>
    <property type="project" value="InterPro"/>
</dbReference>
<organism evidence="2 3">
    <name type="scientific">Acinetobacter calcoaceticus</name>
    <dbReference type="NCBI Taxonomy" id="471"/>
    <lineage>
        <taxon>Bacteria</taxon>
        <taxon>Pseudomonadati</taxon>
        <taxon>Pseudomonadota</taxon>
        <taxon>Gammaproteobacteria</taxon>
        <taxon>Moraxellales</taxon>
        <taxon>Moraxellaceae</taxon>
        <taxon>Acinetobacter</taxon>
        <taxon>Acinetobacter calcoaceticus/baumannii complex</taxon>
    </lineage>
</organism>
<evidence type="ECO:0000313" key="3">
    <source>
        <dbReference type="Proteomes" id="UP000294963"/>
    </source>
</evidence>